<dbReference type="EMBL" id="LO017727">
    <property type="protein sequence ID" value="CRH07011.1"/>
    <property type="molecule type" value="Genomic_DNA"/>
</dbReference>
<organism evidence="18">
    <name type="scientific">Magnetococcus massalia (strain MO-1)</name>
    <dbReference type="NCBI Taxonomy" id="451514"/>
    <lineage>
        <taxon>Bacteria</taxon>
        <taxon>Pseudomonadati</taxon>
        <taxon>Pseudomonadota</taxon>
        <taxon>Magnetococcia</taxon>
        <taxon>Magnetococcales</taxon>
        <taxon>Magnetococcaceae</taxon>
        <taxon>Magnetococcus</taxon>
    </lineage>
</organism>
<evidence type="ECO:0000256" key="10">
    <source>
        <dbReference type="ARBA" id="ARBA00022989"/>
    </source>
</evidence>
<keyword evidence="9 16" id="KW-1278">Translocase</keyword>
<dbReference type="GO" id="GO:0005886">
    <property type="term" value="C:plasma membrane"/>
    <property type="evidence" value="ECO:0007669"/>
    <property type="project" value="UniProtKB-SubCell"/>
</dbReference>
<gene>
    <name evidence="16 18" type="primary">oadG</name>
    <name evidence="18" type="ORF">MAGMO_2864</name>
</gene>
<dbReference type="HAMAP" id="MF_00404">
    <property type="entry name" value="OadG"/>
    <property type="match status" value="1"/>
</dbReference>
<evidence type="ECO:0000256" key="9">
    <source>
        <dbReference type="ARBA" id="ARBA00022967"/>
    </source>
</evidence>
<dbReference type="Pfam" id="PF04277">
    <property type="entry name" value="OAD_gamma"/>
    <property type="match status" value="1"/>
</dbReference>
<comment type="cofactor">
    <cofactor evidence="1 16 17">
        <name>Na(+)</name>
        <dbReference type="ChEBI" id="CHEBI:29101"/>
    </cofactor>
</comment>
<dbReference type="GO" id="GO:0015081">
    <property type="term" value="F:sodium ion transmembrane transporter activity"/>
    <property type="evidence" value="ECO:0007669"/>
    <property type="project" value="UniProtKB-UniRule"/>
</dbReference>
<sequence>MSIAELLSEGVSLMIIGMGSVFVFLTLLVFLVTQMSRLAAWIDAKNPQPADVKVNTAPAAGSADHIAAISAAVHRYRQKHRS</sequence>
<evidence type="ECO:0000256" key="17">
    <source>
        <dbReference type="RuleBase" id="RU004278"/>
    </source>
</evidence>
<dbReference type="InterPro" id="IPR023424">
    <property type="entry name" value="OadG"/>
</dbReference>
<keyword evidence="14 16" id="KW-0739">Sodium transport</keyword>
<reference evidence="18" key="1">
    <citation type="submission" date="2015-04" db="EMBL/GenBank/DDBJ databases">
        <authorList>
            <person name="Syromyatnikov M.Y."/>
            <person name="Popov V.N."/>
        </authorList>
    </citation>
    <scope>NUCLEOTIDE SEQUENCE</scope>
    <source>
        <strain evidence="18">MO-1</strain>
    </source>
</reference>
<evidence type="ECO:0000256" key="1">
    <source>
        <dbReference type="ARBA" id="ARBA00001959"/>
    </source>
</evidence>
<evidence type="ECO:0000256" key="14">
    <source>
        <dbReference type="ARBA" id="ARBA00023201"/>
    </source>
</evidence>
<dbReference type="GO" id="GO:0015451">
    <property type="term" value="F:decarboxylation-driven active transmembrane transporter activity"/>
    <property type="evidence" value="ECO:0007669"/>
    <property type="project" value="UniProtKB-EC"/>
</dbReference>
<dbReference type="EC" id="7.2.4.2" evidence="16"/>
<comment type="subunit">
    <text evidence="5 16">Heterotrimer of an alpha, a beta and a gamma subunit.</text>
</comment>
<dbReference type="GO" id="GO:0036376">
    <property type="term" value="P:sodium ion export across plasma membrane"/>
    <property type="evidence" value="ECO:0007669"/>
    <property type="project" value="InterPro"/>
</dbReference>
<protein>
    <recommendedName>
        <fullName evidence="16">Probable oxaloacetate decarboxylase gamma chain</fullName>
        <ecNumber evidence="16">7.2.4.2</ecNumber>
    </recommendedName>
</protein>
<evidence type="ECO:0000256" key="12">
    <source>
        <dbReference type="ARBA" id="ARBA00023065"/>
    </source>
</evidence>
<comment type="similarity">
    <text evidence="4 16 17">Belongs to the OadG family.</text>
</comment>
<keyword evidence="10 16" id="KW-1133">Transmembrane helix</keyword>
<proteinExistence type="inferred from homology"/>
<evidence type="ECO:0000256" key="2">
    <source>
        <dbReference type="ARBA" id="ARBA00003002"/>
    </source>
</evidence>
<evidence type="ECO:0000256" key="5">
    <source>
        <dbReference type="ARBA" id="ARBA00011869"/>
    </source>
</evidence>
<dbReference type="AlphaFoldDB" id="A0A1S7LMF6"/>
<keyword evidence="12 16" id="KW-0406">Ion transport</keyword>
<comment type="subcellular location">
    <subcellularLocation>
        <location evidence="3 16 17">Cell membrane</location>
        <topology evidence="3 16 17">Single-pass membrane protein</topology>
    </subcellularLocation>
</comment>
<keyword evidence="13 16" id="KW-0472">Membrane</keyword>
<dbReference type="InterPro" id="IPR005899">
    <property type="entry name" value="Na_pump_deCOase"/>
</dbReference>
<evidence type="ECO:0000256" key="4">
    <source>
        <dbReference type="ARBA" id="ARBA00005844"/>
    </source>
</evidence>
<evidence type="ECO:0000256" key="6">
    <source>
        <dbReference type="ARBA" id="ARBA00022448"/>
    </source>
</evidence>
<accession>A0A1S7LMF6</accession>
<evidence type="ECO:0000256" key="15">
    <source>
        <dbReference type="ARBA" id="ARBA00048176"/>
    </source>
</evidence>
<keyword evidence="6 16" id="KW-0813">Transport</keyword>
<evidence type="ECO:0000256" key="11">
    <source>
        <dbReference type="ARBA" id="ARBA00023053"/>
    </source>
</evidence>
<name>A0A1S7LMF6_MAGMO</name>
<comment type="catalytic activity">
    <reaction evidence="15 16 17">
        <text>oxaloacetate + 2 Na(+)(in) + H(+) = pyruvate + 2 Na(+)(out) + CO2</text>
        <dbReference type="Rhea" id="RHEA:57724"/>
        <dbReference type="ChEBI" id="CHEBI:15361"/>
        <dbReference type="ChEBI" id="CHEBI:15378"/>
        <dbReference type="ChEBI" id="CHEBI:16452"/>
        <dbReference type="ChEBI" id="CHEBI:16526"/>
        <dbReference type="ChEBI" id="CHEBI:29101"/>
        <dbReference type="EC" id="7.2.4.2"/>
    </reaction>
</comment>
<keyword evidence="11 16" id="KW-0915">Sodium</keyword>
<evidence type="ECO:0000256" key="3">
    <source>
        <dbReference type="ARBA" id="ARBA00004162"/>
    </source>
</evidence>
<evidence type="ECO:0000256" key="8">
    <source>
        <dbReference type="ARBA" id="ARBA00022692"/>
    </source>
</evidence>
<feature type="transmembrane region" description="Helical" evidence="16 17">
    <location>
        <begin position="12"/>
        <end position="32"/>
    </location>
</feature>
<evidence type="ECO:0000313" key="18">
    <source>
        <dbReference type="EMBL" id="CRH07011.1"/>
    </source>
</evidence>
<keyword evidence="7 16" id="KW-1003">Cell membrane</keyword>
<comment type="function">
    <text evidence="2 16 17">Catalyzes the decarboxylation of oxaloacetate coupled to Na(+) translocation.</text>
</comment>
<evidence type="ECO:0000256" key="13">
    <source>
        <dbReference type="ARBA" id="ARBA00023136"/>
    </source>
</evidence>
<keyword evidence="8 16" id="KW-0812">Transmembrane</keyword>
<dbReference type="GO" id="GO:0008948">
    <property type="term" value="F:oxaloacetate decarboxylase activity"/>
    <property type="evidence" value="ECO:0007669"/>
    <property type="project" value="UniProtKB-UniRule"/>
</dbReference>
<evidence type="ECO:0000256" key="16">
    <source>
        <dbReference type="HAMAP-Rule" id="MF_00404"/>
    </source>
</evidence>
<evidence type="ECO:0000256" key="7">
    <source>
        <dbReference type="ARBA" id="ARBA00022475"/>
    </source>
</evidence>
<dbReference type="NCBIfam" id="TIGR01195">
    <property type="entry name" value="oadG_fam"/>
    <property type="match status" value="1"/>
</dbReference>